<feature type="active site" description="Proton donor/acceptor" evidence="5">
    <location>
        <position position="145"/>
    </location>
</feature>
<dbReference type="GO" id="GO:0006083">
    <property type="term" value="P:acetate metabolic process"/>
    <property type="evidence" value="ECO:0007669"/>
    <property type="project" value="TreeGrafter"/>
</dbReference>
<evidence type="ECO:0000256" key="3">
    <source>
        <dbReference type="ARBA" id="ARBA00022777"/>
    </source>
</evidence>
<dbReference type="InterPro" id="IPR000890">
    <property type="entry name" value="Aliphatic_acid_kin_short-chain"/>
</dbReference>
<dbReference type="HAMAP" id="MF_00020">
    <property type="entry name" value="Acetate_kinase"/>
    <property type="match status" value="1"/>
</dbReference>
<feature type="site" description="Transition state stabilizer" evidence="5">
    <location>
        <position position="177"/>
    </location>
</feature>
<dbReference type="GO" id="GO:0005737">
    <property type="term" value="C:cytoplasm"/>
    <property type="evidence" value="ECO:0007669"/>
    <property type="project" value="UniProtKB-SubCell"/>
</dbReference>
<evidence type="ECO:0000256" key="1">
    <source>
        <dbReference type="ARBA" id="ARBA00022679"/>
    </source>
</evidence>
<dbReference type="PANTHER" id="PTHR21060">
    <property type="entry name" value="ACETATE KINASE"/>
    <property type="match status" value="1"/>
</dbReference>
<dbReference type="InterPro" id="IPR004372">
    <property type="entry name" value="Ac/propionate_kinase"/>
</dbReference>
<dbReference type="AlphaFoldDB" id="A0A1G2BYP6"/>
<dbReference type="EMBL" id="MHKQ01000010">
    <property type="protein sequence ID" value="OGY94264.1"/>
    <property type="molecule type" value="Genomic_DNA"/>
</dbReference>
<feature type="binding site" evidence="5">
    <location>
        <position position="16"/>
    </location>
    <ligand>
        <name>ATP</name>
        <dbReference type="ChEBI" id="CHEBI:30616"/>
    </ligand>
</feature>
<feature type="site" description="Transition state stabilizer" evidence="5">
    <location>
        <position position="238"/>
    </location>
</feature>
<dbReference type="GO" id="GO:0005524">
    <property type="term" value="F:ATP binding"/>
    <property type="evidence" value="ECO:0007669"/>
    <property type="project" value="UniProtKB-KW"/>
</dbReference>
<protein>
    <recommendedName>
        <fullName evidence="5">Acetate kinase</fullName>
        <ecNumber evidence="5">2.7.2.1</ecNumber>
    </recommendedName>
    <alternativeName>
        <fullName evidence="5">Acetokinase</fullName>
    </alternativeName>
</protein>
<dbReference type="Pfam" id="PF00871">
    <property type="entry name" value="Acetate_kinase"/>
    <property type="match status" value="1"/>
</dbReference>
<dbReference type="GO" id="GO:0006085">
    <property type="term" value="P:acetyl-CoA biosynthetic process"/>
    <property type="evidence" value="ECO:0007669"/>
    <property type="project" value="UniProtKB-UniRule"/>
</dbReference>
<sequence>MKKYLLILNPGSGSIKFAVFELPKFLIKGQTRPGQKVLDGAISLVGNKSVLVYRNKKINYQTGYNIKDWWSYLYELLKDFDIKFVGFRLVHGGGEFFETTLVSSAFLKNIKKYNHLAPLHNPVTLELMDLVKDSWPKVKMAVSFDTAWYHKLPAVAYLYSLPISYYQKYNIRKYGFHGLSHEAAADYAAKVLNRNIDKLKLITCHIGSGASISWFMDGQVKDTSMGFSPNEGLTMSTRCGDLPPSVIFYLAKQLKLSLADISEIIDKKSGLLGLAGLADLRDVLLASGYKVSGYKNNFKFSKEQRQAAKLALDIYIYDISRYIASYLGMSKKIDAIVFTGPAAANNTIRGMILRGLQKPSGTKVILAPEGELINIANKTIKCLSK</sequence>
<name>A0A1G2BYP6_9BACT</name>
<evidence type="ECO:0000256" key="6">
    <source>
        <dbReference type="RuleBase" id="RU003835"/>
    </source>
</evidence>
<comment type="subcellular location">
    <subcellularLocation>
        <location evidence="5">Cytoplasm</location>
    </subcellularLocation>
</comment>
<keyword evidence="5" id="KW-0460">Magnesium</keyword>
<comment type="catalytic activity">
    <reaction evidence="5">
        <text>acetate + ATP = acetyl phosphate + ADP</text>
        <dbReference type="Rhea" id="RHEA:11352"/>
        <dbReference type="ChEBI" id="CHEBI:22191"/>
        <dbReference type="ChEBI" id="CHEBI:30089"/>
        <dbReference type="ChEBI" id="CHEBI:30616"/>
        <dbReference type="ChEBI" id="CHEBI:456216"/>
        <dbReference type="EC" id="2.7.2.1"/>
    </reaction>
</comment>
<keyword evidence="1 5" id="KW-0808">Transferase</keyword>
<keyword evidence="5" id="KW-0963">Cytoplasm</keyword>
<comment type="similarity">
    <text evidence="5 6">Belongs to the acetokinase family.</text>
</comment>
<dbReference type="EC" id="2.7.2.1" evidence="5"/>
<dbReference type="PIRSF" id="PIRSF000722">
    <property type="entry name" value="Acetate_prop_kin"/>
    <property type="match status" value="1"/>
</dbReference>
<dbReference type="GO" id="GO:0008776">
    <property type="term" value="F:acetate kinase activity"/>
    <property type="evidence" value="ECO:0007669"/>
    <property type="project" value="UniProtKB-UniRule"/>
</dbReference>
<evidence type="ECO:0000256" key="4">
    <source>
        <dbReference type="ARBA" id="ARBA00022840"/>
    </source>
</evidence>
<keyword evidence="5" id="KW-0479">Metal-binding</keyword>
<comment type="caution">
    <text evidence="5">Lacks conserved residue(s) required for the propagation of feature annotation.</text>
</comment>
<dbReference type="InterPro" id="IPR043129">
    <property type="entry name" value="ATPase_NBD"/>
</dbReference>
<comment type="pathway">
    <text evidence="5">Metabolic intermediate biosynthesis; acetyl-CoA biosynthesis; acetyl-CoA from acetate: step 1/2.</text>
</comment>
<keyword evidence="2 5" id="KW-0547">Nucleotide-binding</keyword>
<dbReference type="PRINTS" id="PR00471">
    <property type="entry name" value="ACETATEKNASE"/>
</dbReference>
<comment type="subunit">
    <text evidence="5">Homodimer.</text>
</comment>
<evidence type="ECO:0000313" key="7">
    <source>
        <dbReference type="EMBL" id="OGY94264.1"/>
    </source>
</evidence>
<feature type="binding site" evidence="5">
    <location>
        <position position="9"/>
    </location>
    <ligand>
        <name>Mg(2+)</name>
        <dbReference type="ChEBI" id="CHEBI:18420"/>
    </ligand>
</feature>
<dbReference type="SUPFAM" id="SSF53067">
    <property type="entry name" value="Actin-like ATPase domain"/>
    <property type="match status" value="2"/>
</dbReference>
<proteinExistence type="inferred from homology"/>
<reference evidence="7 8" key="1">
    <citation type="journal article" date="2016" name="Nat. Commun.">
        <title>Thousands of microbial genomes shed light on interconnected biogeochemical processes in an aquifer system.</title>
        <authorList>
            <person name="Anantharaman K."/>
            <person name="Brown C.T."/>
            <person name="Hug L.A."/>
            <person name="Sharon I."/>
            <person name="Castelle C.J."/>
            <person name="Probst A.J."/>
            <person name="Thomas B.C."/>
            <person name="Singh A."/>
            <person name="Wilkins M.J."/>
            <person name="Karaoz U."/>
            <person name="Brodie E.L."/>
            <person name="Williams K.H."/>
            <person name="Hubbard S.S."/>
            <person name="Banfield J.F."/>
        </authorList>
    </citation>
    <scope>NUCLEOTIDE SEQUENCE [LARGE SCALE GENOMIC DNA]</scope>
</reference>
<dbReference type="PANTHER" id="PTHR21060:SF15">
    <property type="entry name" value="ACETATE KINASE-RELATED"/>
    <property type="match status" value="1"/>
</dbReference>
<feature type="binding site" evidence="5">
    <location>
        <begin position="205"/>
        <end position="209"/>
    </location>
    <ligand>
        <name>ATP</name>
        <dbReference type="ChEBI" id="CHEBI:30616"/>
    </ligand>
</feature>
<comment type="function">
    <text evidence="5">Catalyzes the formation of acetyl phosphate from acetate and ATP. Can also catalyze the reverse reaction.</text>
</comment>
<dbReference type="GO" id="GO:0000287">
    <property type="term" value="F:magnesium ion binding"/>
    <property type="evidence" value="ECO:0007669"/>
    <property type="project" value="UniProtKB-UniRule"/>
</dbReference>
<keyword evidence="4 5" id="KW-0067">ATP-binding</keyword>
<dbReference type="UniPathway" id="UPA00340">
    <property type="reaction ID" value="UER00458"/>
</dbReference>
<dbReference type="Proteomes" id="UP000177626">
    <property type="component" value="Unassembled WGS sequence"/>
</dbReference>
<dbReference type="Gene3D" id="3.30.420.40">
    <property type="match status" value="2"/>
</dbReference>
<evidence type="ECO:0000256" key="2">
    <source>
        <dbReference type="ARBA" id="ARBA00022741"/>
    </source>
</evidence>
<comment type="caution">
    <text evidence="7">The sequence shown here is derived from an EMBL/GenBank/DDBJ whole genome shotgun (WGS) entry which is preliminary data.</text>
</comment>
<evidence type="ECO:0000256" key="5">
    <source>
        <dbReference type="HAMAP-Rule" id="MF_00020"/>
    </source>
</evidence>
<feature type="binding site" evidence="5">
    <location>
        <position position="88"/>
    </location>
    <ligand>
        <name>substrate</name>
    </ligand>
</feature>
<comment type="cofactor">
    <cofactor evidence="5">
        <name>Mg(2+)</name>
        <dbReference type="ChEBI" id="CHEBI:18420"/>
    </cofactor>
    <cofactor evidence="5">
        <name>Mn(2+)</name>
        <dbReference type="ChEBI" id="CHEBI:29035"/>
    </cofactor>
    <text evidence="5">Mg(2+). Can also accept Mn(2+).</text>
</comment>
<gene>
    <name evidence="5" type="primary">ackA</name>
    <name evidence="7" type="ORF">A2406_02075</name>
</gene>
<feature type="binding site" evidence="5">
    <location>
        <begin position="279"/>
        <end position="281"/>
    </location>
    <ligand>
        <name>ATP</name>
        <dbReference type="ChEBI" id="CHEBI:30616"/>
    </ligand>
</feature>
<keyword evidence="3 5" id="KW-0418">Kinase</keyword>
<evidence type="ECO:0000313" key="8">
    <source>
        <dbReference type="Proteomes" id="UP000177626"/>
    </source>
</evidence>
<accession>A0A1G2BYP6</accession>
<organism evidence="7 8">
    <name type="scientific">Candidatus Komeilibacteria bacterium RIFOXYC1_FULL_37_11</name>
    <dbReference type="NCBI Taxonomy" id="1798555"/>
    <lineage>
        <taxon>Bacteria</taxon>
        <taxon>Candidatus Komeiliibacteriota</taxon>
    </lineage>
</organism>